<dbReference type="SUPFAM" id="SSF51101">
    <property type="entry name" value="Mannose-binding lectins"/>
    <property type="match status" value="1"/>
</dbReference>
<evidence type="ECO:0000259" key="1">
    <source>
        <dbReference type="Pfam" id="PF01419"/>
    </source>
</evidence>
<dbReference type="PANTHER" id="PTHR16320">
    <property type="entry name" value="SPHINGOMYELINASE FAMILY MEMBER"/>
    <property type="match status" value="1"/>
</dbReference>
<feature type="domain" description="Inositol polyphosphate-related phosphatase" evidence="2">
    <location>
        <begin position="58"/>
        <end position="205"/>
    </location>
</feature>
<evidence type="ECO:0000313" key="3">
    <source>
        <dbReference type="EMBL" id="KAK0740400.1"/>
    </source>
</evidence>
<feature type="domain" description="Jacalin-type lectin" evidence="1">
    <location>
        <begin position="270"/>
        <end position="337"/>
    </location>
</feature>
<protein>
    <submittedName>
        <fullName evidence="3">Endonuclease/exonuclease/phosphatase</fullName>
    </submittedName>
</protein>
<dbReference type="Pfam" id="PF22669">
    <property type="entry name" value="Exo_endo_phos2"/>
    <property type="match status" value="1"/>
</dbReference>
<dbReference type="GO" id="GO:0046856">
    <property type="term" value="P:phosphatidylinositol dephosphorylation"/>
    <property type="evidence" value="ECO:0007669"/>
    <property type="project" value="InterPro"/>
</dbReference>
<keyword evidence="3" id="KW-0540">Nuclease</keyword>
<dbReference type="AlphaFoldDB" id="A0AA40JYV4"/>
<dbReference type="InterPro" id="IPR036404">
    <property type="entry name" value="Jacalin-like_lectin_dom_sf"/>
</dbReference>
<name>A0AA40JYV4_9PEZI</name>
<keyword evidence="4" id="KW-1185">Reference proteome</keyword>
<dbReference type="GO" id="GO:0004767">
    <property type="term" value="F:sphingomyelin phosphodiesterase activity"/>
    <property type="evidence" value="ECO:0007669"/>
    <property type="project" value="InterPro"/>
</dbReference>
<evidence type="ECO:0000259" key="2">
    <source>
        <dbReference type="Pfam" id="PF22669"/>
    </source>
</evidence>
<dbReference type="EMBL" id="JAUKUD010000006">
    <property type="protein sequence ID" value="KAK0740400.1"/>
    <property type="molecule type" value="Genomic_DNA"/>
</dbReference>
<dbReference type="GO" id="GO:0005737">
    <property type="term" value="C:cytoplasm"/>
    <property type="evidence" value="ECO:0007669"/>
    <property type="project" value="TreeGrafter"/>
</dbReference>
<sequence>MRPSHLLPAAAALSHALLTIGHLPLLTINIAGLPALLQSNAIPGSKAANTAYLGTLLSASPYAVIHLQEDFNYHAALYSTTAASFPHRTPTSGGVPFGSGLNTLSRLPFHQLQRTKWSSCSSASGADCLTPKGFTFTRLMLASTGSEAAYLDLYNLHTDAGSLPADLAARQANMAQVLAHIDGWSAGNAVVVAGDTNSRYSREADAGLRGFLGAGFRDAWVEVERGGVVPGVGEESLCENPSGTGWCETVDKVLVRGGGVVGVGVEGFGDELWVEAEVCQGQKDGRTRIFYLRAGTSAGRSLATGTKTADCAVLVAPDGWQIAGFMGQHGDEVDQLALVYVPQ</sequence>
<dbReference type="SUPFAM" id="SSF56219">
    <property type="entry name" value="DNase I-like"/>
    <property type="match status" value="1"/>
</dbReference>
<dbReference type="InterPro" id="IPR038772">
    <property type="entry name" value="Sph/SMPD2-like"/>
</dbReference>
<gene>
    <name evidence="3" type="ORF">B0T18DRAFT_393230</name>
</gene>
<accession>A0AA40JYV4</accession>
<keyword evidence="3" id="KW-0255">Endonuclease</keyword>
<dbReference type="Gene3D" id="2.100.10.30">
    <property type="entry name" value="Jacalin-like lectin domain"/>
    <property type="match status" value="1"/>
</dbReference>
<dbReference type="GO" id="GO:0004519">
    <property type="term" value="F:endonuclease activity"/>
    <property type="evidence" value="ECO:0007669"/>
    <property type="project" value="UniProtKB-KW"/>
</dbReference>
<dbReference type="PANTHER" id="PTHR16320:SF1">
    <property type="entry name" value="SPHINGOMYELINASE DDB_G0288017"/>
    <property type="match status" value="1"/>
</dbReference>
<dbReference type="InterPro" id="IPR000300">
    <property type="entry name" value="IPPc"/>
</dbReference>
<comment type="caution">
    <text evidence="3">The sequence shown here is derived from an EMBL/GenBank/DDBJ whole genome shotgun (WGS) entry which is preliminary data.</text>
</comment>
<dbReference type="Proteomes" id="UP001172155">
    <property type="component" value="Unassembled WGS sequence"/>
</dbReference>
<proteinExistence type="predicted"/>
<evidence type="ECO:0000313" key="4">
    <source>
        <dbReference type="Proteomes" id="UP001172155"/>
    </source>
</evidence>
<organism evidence="3 4">
    <name type="scientific">Schizothecium vesticola</name>
    <dbReference type="NCBI Taxonomy" id="314040"/>
    <lineage>
        <taxon>Eukaryota</taxon>
        <taxon>Fungi</taxon>
        <taxon>Dikarya</taxon>
        <taxon>Ascomycota</taxon>
        <taxon>Pezizomycotina</taxon>
        <taxon>Sordariomycetes</taxon>
        <taxon>Sordariomycetidae</taxon>
        <taxon>Sordariales</taxon>
        <taxon>Schizotheciaceae</taxon>
        <taxon>Schizothecium</taxon>
    </lineage>
</organism>
<keyword evidence="3" id="KW-0378">Hydrolase</keyword>
<dbReference type="InterPro" id="IPR001229">
    <property type="entry name" value="Jacalin-like_lectin_dom"/>
</dbReference>
<reference evidence="3" key="1">
    <citation type="submission" date="2023-06" db="EMBL/GenBank/DDBJ databases">
        <title>Genome-scale phylogeny and comparative genomics of the fungal order Sordariales.</title>
        <authorList>
            <consortium name="Lawrence Berkeley National Laboratory"/>
            <person name="Hensen N."/>
            <person name="Bonometti L."/>
            <person name="Westerberg I."/>
            <person name="Brannstrom I.O."/>
            <person name="Guillou S."/>
            <person name="Cros-Aarteil S."/>
            <person name="Calhoun S."/>
            <person name="Haridas S."/>
            <person name="Kuo A."/>
            <person name="Mondo S."/>
            <person name="Pangilinan J."/>
            <person name="Riley R."/>
            <person name="LaButti K."/>
            <person name="Andreopoulos B."/>
            <person name="Lipzen A."/>
            <person name="Chen C."/>
            <person name="Yanf M."/>
            <person name="Daum C."/>
            <person name="Ng V."/>
            <person name="Clum A."/>
            <person name="Steindorff A."/>
            <person name="Ohm R."/>
            <person name="Martin F."/>
            <person name="Silar P."/>
            <person name="Natvig D."/>
            <person name="Lalanne C."/>
            <person name="Gautier V."/>
            <person name="Ament-velasquez S.L."/>
            <person name="Kruys A."/>
            <person name="Hutchinson M.I."/>
            <person name="Powell A.J."/>
            <person name="Barry K."/>
            <person name="Miller A.N."/>
            <person name="Grigoriev I.V."/>
            <person name="Debuchy R."/>
            <person name="Gladieux P."/>
            <person name="Thoren M.H."/>
            <person name="Johannesson H."/>
        </authorList>
    </citation>
    <scope>NUCLEOTIDE SEQUENCE</scope>
    <source>
        <strain evidence="3">SMH3187-1</strain>
    </source>
</reference>
<dbReference type="GO" id="GO:0016791">
    <property type="term" value="F:phosphatase activity"/>
    <property type="evidence" value="ECO:0007669"/>
    <property type="project" value="InterPro"/>
</dbReference>
<dbReference type="Pfam" id="PF01419">
    <property type="entry name" value="Jacalin"/>
    <property type="match status" value="1"/>
</dbReference>
<dbReference type="InterPro" id="IPR036691">
    <property type="entry name" value="Endo/exonu/phosph_ase_sf"/>
</dbReference>
<dbReference type="Gene3D" id="3.60.10.10">
    <property type="entry name" value="Endonuclease/exonuclease/phosphatase"/>
    <property type="match status" value="1"/>
</dbReference>